<accession>A0A0V0HB60</accession>
<sequence>MWGGVRWNGCSSVRWGGVSSNSFQFPTFTIVNLEHCVEQVVTLHCSMVYYHNLVCKSEFGFEIVVVSRF</sequence>
<dbReference type="AlphaFoldDB" id="A0A0V0HB60"/>
<organism evidence="1">
    <name type="scientific">Solanum chacoense</name>
    <name type="common">Chaco potato</name>
    <dbReference type="NCBI Taxonomy" id="4108"/>
    <lineage>
        <taxon>Eukaryota</taxon>
        <taxon>Viridiplantae</taxon>
        <taxon>Streptophyta</taxon>
        <taxon>Embryophyta</taxon>
        <taxon>Tracheophyta</taxon>
        <taxon>Spermatophyta</taxon>
        <taxon>Magnoliopsida</taxon>
        <taxon>eudicotyledons</taxon>
        <taxon>Gunneridae</taxon>
        <taxon>Pentapetalae</taxon>
        <taxon>asterids</taxon>
        <taxon>lamiids</taxon>
        <taxon>Solanales</taxon>
        <taxon>Solanaceae</taxon>
        <taxon>Solanoideae</taxon>
        <taxon>Solaneae</taxon>
        <taxon>Solanum</taxon>
    </lineage>
</organism>
<proteinExistence type="predicted"/>
<reference evidence="1" key="1">
    <citation type="submission" date="2015-12" db="EMBL/GenBank/DDBJ databases">
        <title>Gene expression during late stages of embryo sac development: a critical building block for successful pollen-pistil interactions.</title>
        <authorList>
            <person name="Liu Y."/>
            <person name="Joly V."/>
            <person name="Sabar M."/>
            <person name="Matton D.P."/>
        </authorList>
    </citation>
    <scope>NUCLEOTIDE SEQUENCE</scope>
</reference>
<evidence type="ECO:0000313" key="1">
    <source>
        <dbReference type="EMBL" id="JAP17448.1"/>
    </source>
</evidence>
<protein>
    <submittedName>
        <fullName evidence="1">Putative ovule protein</fullName>
    </submittedName>
</protein>
<name>A0A0V0HB60_SOLCH</name>
<dbReference type="EMBL" id="GEDG01022513">
    <property type="protein sequence ID" value="JAP17448.1"/>
    <property type="molecule type" value="Transcribed_RNA"/>
</dbReference>